<evidence type="ECO:0000313" key="3">
    <source>
        <dbReference type="Proteomes" id="UP000017559"/>
    </source>
</evidence>
<sequence length="574" mass="64663">MVAIKVYKPYEKRPNVPKGTAKSKYTFALASRTIKPCLRHYQPQRIPLTTQQRESRRDRGKKRRKEIKQDMKDLNREFEVRCAALAKKYKRKEHYFKDMFFQGGESKLFGLAPHNNADRAQGGIIGLNTVQIAKWYGKEYRQLSRPENRALMRQIIHRAHAQDFANTASNMKKMLTTAKKRIGLEGFFVLVRNHTQGFTAPKWYFSNPAIEPYMKVILRSWDMDQVGFKLEAFAIAGCRAENLSTRSDEKAKALKYRIREKTRQLLSDALGGQPVNLILWDRFDEQFTLVHGIVPKNWPGPFQNPSRMSNKIGLLQYLADGLDKETIGFIHLDPDELEEWKEGYVEKRRQLEKEKGAEADNAEGDDIENPKATGKKTKKTATKPAATSKPATRKKKVPSAERLAPPTSSSSSSSSSTSSNDSDSDKSESKPRVRPNSKPKSKREPKGQQGPRHVSTSTPPAPNTPNNIRDNTLSNTPPPDSPLFLPAESPQSPSQQFSPSHNLPQEPEDGGKPEDEETETLGNGMSRRKRIKRVQIAPEVDKSKKRHVELDGKGGAADKATAAKSRGRAKSVGR</sequence>
<feature type="compositionally biased region" description="Basic residues" evidence="1">
    <location>
        <begin position="432"/>
        <end position="443"/>
    </location>
</feature>
<dbReference type="OrthoDB" id="3048720at2759"/>
<protein>
    <submittedName>
        <fullName evidence="2">Uncharacterized protein</fullName>
    </submittedName>
</protein>
<feature type="region of interest" description="Disordered" evidence="1">
    <location>
        <begin position="351"/>
        <end position="574"/>
    </location>
</feature>
<feature type="compositionally biased region" description="Low complexity" evidence="1">
    <location>
        <begin position="408"/>
        <end position="421"/>
    </location>
</feature>
<proteinExistence type="predicted"/>
<accession>V2XHR7</accession>
<organism evidence="2 3">
    <name type="scientific">Moniliophthora roreri (strain MCA 2997)</name>
    <name type="common">Cocoa frosty pod rot fungus</name>
    <name type="synonym">Crinipellis roreri</name>
    <dbReference type="NCBI Taxonomy" id="1381753"/>
    <lineage>
        <taxon>Eukaryota</taxon>
        <taxon>Fungi</taxon>
        <taxon>Dikarya</taxon>
        <taxon>Basidiomycota</taxon>
        <taxon>Agaricomycotina</taxon>
        <taxon>Agaricomycetes</taxon>
        <taxon>Agaricomycetidae</taxon>
        <taxon>Agaricales</taxon>
        <taxon>Marasmiineae</taxon>
        <taxon>Marasmiaceae</taxon>
        <taxon>Moniliophthora</taxon>
    </lineage>
</organism>
<dbReference type="KEGG" id="mrr:Moror_14579"/>
<keyword evidence="3" id="KW-1185">Reference proteome</keyword>
<reference evidence="2 3" key="1">
    <citation type="journal article" date="2014" name="BMC Genomics">
        <title>Genome and secretome analysis of the hemibiotrophic fungal pathogen, Moniliophthora roreri, which causes frosty pod rot disease of cacao: mechanisms of the biotrophic and necrotrophic phases.</title>
        <authorList>
            <person name="Meinhardt L.W."/>
            <person name="Costa G.G.L."/>
            <person name="Thomazella D.P.T."/>
            <person name="Teixeira P.J.P.L."/>
            <person name="Carazzolle M.F."/>
            <person name="Schuster S.C."/>
            <person name="Carlson J.E."/>
            <person name="Guiltinan M.J."/>
            <person name="Mieczkowski P."/>
            <person name="Farmer A."/>
            <person name="Ramaraj T."/>
            <person name="Crozier J."/>
            <person name="Davis R.E."/>
            <person name="Shao J."/>
            <person name="Melnick R.L."/>
            <person name="Pereira G.A.G."/>
            <person name="Bailey B.A."/>
        </authorList>
    </citation>
    <scope>NUCLEOTIDE SEQUENCE [LARGE SCALE GENOMIC DNA]</scope>
    <source>
        <strain evidence="2 3">MCA 2997</strain>
    </source>
</reference>
<comment type="caution">
    <text evidence="2">The sequence shown here is derived from an EMBL/GenBank/DDBJ whole genome shotgun (WGS) entry which is preliminary data.</text>
</comment>
<feature type="compositionally biased region" description="Basic residues" evidence="1">
    <location>
        <begin position="565"/>
        <end position="574"/>
    </location>
</feature>
<feature type="compositionally biased region" description="Low complexity" evidence="1">
    <location>
        <begin position="489"/>
        <end position="500"/>
    </location>
</feature>
<evidence type="ECO:0000256" key="1">
    <source>
        <dbReference type="SAM" id="MobiDB-lite"/>
    </source>
</evidence>
<dbReference type="AlphaFoldDB" id="V2XHR7"/>
<dbReference type="EMBL" id="AWSO01000214">
    <property type="protein sequence ID" value="ESK93252.1"/>
    <property type="molecule type" value="Genomic_DNA"/>
</dbReference>
<name>V2XHR7_MONRO</name>
<feature type="region of interest" description="Disordered" evidence="1">
    <location>
        <begin position="41"/>
        <end position="68"/>
    </location>
</feature>
<dbReference type="STRING" id="1381753.V2XHR7"/>
<gene>
    <name evidence="2" type="ORF">Moror_14579</name>
</gene>
<dbReference type="Proteomes" id="UP000017559">
    <property type="component" value="Unassembled WGS sequence"/>
</dbReference>
<dbReference type="HOGENOM" id="CLU_036635_0_0_1"/>
<evidence type="ECO:0000313" key="2">
    <source>
        <dbReference type="EMBL" id="ESK93252.1"/>
    </source>
</evidence>